<keyword evidence="7" id="KW-0413">Isomerase</keyword>
<evidence type="ECO:0000256" key="6">
    <source>
        <dbReference type="ARBA" id="ARBA00023125"/>
    </source>
</evidence>
<dbReference type="EC" id="5.6.2.4" evidence="9"/>
<evidence type="ECO:0000313" key="16">
    <source>
        <dbReference type="Proteomes" id="UP000010793"/>
    </source>
</evidence>
<evidence type="ECO:0000256" key="8">
    <source>
        <dbReference type="ARBA" id="ARBA00034617"/>
    </source>
</evidence>
<evidence type="ECO:0000256" key="9">
    <source>
        <dbReference type="ARBA" id="ARBA00034808"/>
    </source>
</evidence>
<dbReference type="PANTHER" id="PTHR11070">
    <property type="entry name" value="UVRD / RECB / PCRA DNA HELICASE FAMILY MEMBER"/>
    <property type="match status" value="1"/>
</dbReference>
<dbReference type="PROSITE" id="PS51198">
    <property type="entry name" value="UVRD_HELICASE_ATP_BIND"/>
    <property type="match status" value="1"/>
</dbReference>
<protein>
    <recommendedName>
        <fullName evidence="9">DNA 3'-5' helicase</fullName>
        <ecNumber evidence="9">5.6.2.4</ecNumber>
    </recommendedName>
    <alternativeName>
        <fullName evidence="10">DNA 3'-5' helicase II</fullName>
    </alternativeName>
</protein>
<dbReference type="GO" id="GO:0005524">
    <property type="term" value="F:ATP binding"/>
    <property type="evidence" value="ECO:0007669"/>
    <property type="project" value="UniProtKB-UniRule"/>
</dbReference>
<accession>A0A3B6VLT3</accession>
<keyword evidence="4 12" id="KW-0347">Helicase</keyword>
<dbReference type="PROSITE" id="PS51217">
    <property type="entry name" value="UVRD_HELICASE_CTER"/>
    <property type="match status" value="1"/>
</dbReference>
<dbReference type="SUPFAM" id="SSF52540">
    <property type="entry name" value="P-loop containing nucleoside triphosphate hydrolases"/>
    <property type="match status" value="1"/>
</dbReference>
<dbReference type="InterPro" id="IPR000212">
    <property type="entry name" value="DNA_helicase_UvrD/REP"/>
</dbReference>
<dbReference type="CDD" id="cd17932">
    <property type="entry name" value="DEXQc_UvrD"/>
    <property type="match status" value="1"/>
</dbReference>
<comment type="catalytic activity">
    <reaction evidence="8">
        <text>Couples ATP hydrolysis with the unwinding of duplex DNA by translocating in the 3'-5' direction.</text>
        <dbReference type="EC" id="5.6.2.4"/>
    </reaction>
</comment>
<evidence type="ECO:0000256" key="12">
    <source>
        <dbReference type="PROSITE-ProRule" id="PRU00560"/>
    </source>
</evidence>
<dbReference type="Proteomes" id="UP000010793">
    <property type="component" value="Chromosome"/>
</dbReference>
<name>A0A3B6VLT3_BRAPL</name>
<dbReference type="InterPro" id="IPR014017">
    <property type="entry name" value="DNA_helicase_UvrD-like_C"/>
</dbReference>
<evidence type="ECO:0000256" key="10">
    <source>
        <dbReference type="ARBA" id="ARBA00034923"/>
    </source>
</evidence>
<evidence type="ECO:0000256" key="1">
    <source>
        <dbReference type="ARBA" id="ARBA00009922"/>
    </source>
</evidence>
<dbReference type="InterPro" id="IPR027417">
    <property type="entry name" value="P-loop_NTPase"/>
</dbReference>
<comment type="catalytic activity">
    <reaction evidence="11">
        <text>ATP + H2O = ADP + phosphate + H(+)</text>
        <dbReference type="Rhea" id="RHEA:13065"/>
        <dbReference type="ChEBI" id="CHEBI:15377"/>
        <dbReference type="ChEBI" id="CHEBI:15378"/>
        <dbReference type="ChEBI" id="CHEBI:30616"/>
        <dbReference type="ChEBI" id="CHEBI:43474"/>
        <dbReference type="ChEBI" id="CHEBI:456216"/>
        <dbReference type="EC" id="5.6.2.4"/>
    </reaction>
</comment>
<keyword evidence="3 12" id="KW-0378">Hydrolase</keyword>
<evidence type="ECO:0000313" key="15">
    <source>
        <dbReference type="EMBL" id="AGA66891.1"/>
    </source>
</evidence>
<evidence type="ECO:0000259" key="14">
    <source>
        <dbReference type="PROSITE" id="PS51217"/>
    </source>
</evidence>
<dbReference type="GO" id="GO:0043138">
    <property type="term" value="F:3'-5' DNA helicase activity"/>
    <property type="evidence" value="ECO:0007669"/>
    <property type="project" value="UniProtKB-EC"/>
</dbReference>
<keyword evidence="5 12" id="KW-0067">ATP-binding</keyword>
<dbReference type="EMBL" id="CP002873">
    <property type="protein sequence ID" value="AGA66891.1"/>
    <property type="molecule type" value="Genomic_DNA"/>
</dbReference>
<proteinExistence type="inferred from homology"/>
<dbReference type="AlphaFoldDB" id="A0A3B6VLT3"/>
<dbReference type="Gene3D" id="3.40.50.300">
    <property type="entry name" value="P-loop containing nucleotide triphosphate hydrolases"/>
    <property type="match status" value="2"/>
</dbReference>
<dbReference type="Gene3D" id="1.10.10.160">
    <property type="match status" value="1"/>
</dbReference>
<sequence length="666" mass="78213">MDNNKQNDLLNGLNENQKEGVLHIDSPLLLLAGAGSGKTLVITKKIAYLITEKHIRPENIMAVTFTNKAANEMKERVCSMLPEIKPFRLFIRTFHSACLRILKDNAQYLNYREDFLILDEGDRLSVIKKIMKEENTPKSIKPKDVSRYISAKKNEMRYDIGFEEEYYKKVYDKYKEYEVKENVMDFDDLILNTIKLFEKEKNILEFYQKRFKYILVDEFQDTNLQQYKLIKMLTQKNNNKETDNQLTVVGDDDQSIYAFRGANVSNILNFENDFENTKIIRLEENYRCPKNVVEVALNVIKNNSHRHTKNVFSNKKSDYKIENWICYTDYEEAKSVANEIELLFDEGFEAKDIVILFRTNSQSRAYEKELMAHSINYKIVGGVGFYERAEIKDSISFLRLLTGFNDNFSIRRTINTPTRGIGEKTFAQFEAFADKKNLTLYDAIDIIEESNISKKALNNIKEYKNILEKYSKKIEEDPKHIEGVFFEFLKEIDYFSIFKSEGNIRIATAEDNIKELFNAYYSYLNYNYENPESSLNIRGFLEETTLYKDNSNEDKEDAITLMTVHNAKGLEFEVVFITGLEHGVFPHYFSLEEENGIEEERRLFYVAITRAKQKLYLTYAKRRRISSGTMEQAPSSFLMEIPKSLLYIKEKANSYYIEIDEDAFDY</sequence>
<dbReference type="Gene3D" id="1.10.486.10">
    <property type="entry name" value="PCRA, domain 4"/>
    <property type="match status" value="1"/>
</dbReference>
<dbReference type="PANTHER" id="PTHR11070:SF2">
    <property type="entry name" value="ATP-DEPENDENT DNA HELICASE SRS2"/>
    <property type="match status" value="1"/>
</dbReference>
<evidence type="ECO:0000256" key="11">
    <source>
        <dbReference type="ARBA" id="ARBA00048988"/>
    </source>
</evidence>
<dbReference type="KEGG" id="bpip:BPP43_08490"/>
<dbReference type="GO" id="GO:0005829">
    <property type="term" value="C:cytosol"/>
    <property type="evidence" value="ECO:0007669"/>
    <property type="project" value="TreeGrafter"/>
</dbReference>
<evidence type="ECO:0000256" key="7">
    <source>
        <dbReference type="ARBA" id="ARBA00023235"/>
    </source>
</evidence>
<dbReference type="RefSeq" id="WP_015274654.1">
    <property type="nucleotide sequence ID" value="NC_019908.1"/>
</dbReference>
<dbReference type="GO" id="GO:0003677">
    <property type="term" value="F:DNA binding"/>
    <property type="evidence" value="ECO:0007669"/>
    <property type="project" value="UniProtKB-KW"/>
</dbReference>
<evidence type="ECO:0000256" key="5">
    <source>
        <dbReference type="ARBA" id="ARBA00022840"/>
    </source>
</evidence>
<reference evidence="15 16" key="1">
    <citation type="journal article" date="2013" name="Genome Announc.">
        <title>Complete Genome Sequence of the Porcine Strain Brachyspira pilosicoli P43/6/78(T.).</title>
        <authorList>
            <person name="Lin C."/>
            <person name="den Bakker H.C."/>
            <person name="Suzuki H."/>
            <person name="Lefebure T."/>
            <person name="Ponnala L."/>
            <person name="Sun Q."/>
            <person name="Stanhope M.J."/>
            <person name="Wiedmann M."/>
            <person name="Duhamel G.E."/>
        </authorList>
    </citation>
    <scope>NUCLEOTIDE SEQUENCE [LARGE SCALE GENOMIC DNA]</scope>
    <source>
        <strain evidence="15 16">P43/6/78</strain>
    </source>
</reference>
<comment type="similarity">
    <text evidence="1">Belongs to the helicase family. UvrD subfamily.</text>
</comment>
<gene>
    <name evidence="15" type="ORF">BPP43_08490</name>
</gene>
<feature type="domain" description="UvrD-like helicase C-terminal" evidence="14">
    <location>
        <begin position="290"/>
        <end position="569"/>
    </location>
</feature>
<dbReference type="Pfam" id="PF13361">
    <property type="entry name" value="UvrD_C"/>
    <property type="match status" value="1"/>
</dbReference>
<dbReference type="InterPro" id="IPR013986">
    <property type="entry name" value="DExx_box_DNA_helicase_dom_sf"/>
</dbReference>
<dbReference type="GO" id="GO:0016887">
    <property type="term" value="F:ATP hydrolysis activity"/>
    <property type="evidence" value="ECO:0007669"/>
    <property type="project" value="RHEA"/>
</dbReference>
<organism evidence="15 16">
    <name type="scientific">Brachyspira pilosicoli P43/6/78</name>
    <dbReference type="NCBI Taxonomy" id="1042417"/>
    <lineage>
        <taxon>Bacteria</taxon>
        <taxon>Pseudomonadati</taxon>
        <taxon>Spirochaetota</taxon>
        <taxon>Spirochaetia</taxon>
        <taxon>Brachyspirales</taxon>
        <taxon>Brachyspiraceae</taxon>
        <taxon>Brachyspira</taxon>
    </lineage>
</organism>
<keyword evidence="16" id="KW-1185">Reference proteome</keyword>
<feature type="domain" description="UvrD-like helicase ATP-binding" evidence="13">
    <location>
        <begin position="11"/>
        <end position="289"/>
    </location>
</feature>
<feature type="binding site" evidence="12">
    <location>
        <begin position="32"/>
        <end position="39"/>
    </location>
    <ligand>
        <name>ATP</name>
        <dbReference type="ChEBI" id="CHEBI:30616"/>
    </ligand>
</feature>
<dbReference type="GO" id="GO:0000725">
    <property type="term" value="P:recombinational repair"/>
    <property type="evidence" value="ECO:0007669"/>
    <property type="project" value="TreeGrafter"/>
</dbReference>
<keyword evidence="6" id="KW-0238">DNA-binding</keyword>
<dbReference type="InterPro" id="IPR014016">
    <property type="entry name" value="UvrD-like_ATP-bd"/>
</dbReference>
<evidence type="ECO:0000259" key="13">
    <source>
        <dbReference type="PROSITE" id="PS51198"/>
    </source>
</evidence>
<evidence type="ECO:0000256" key="2">
    <source>
        <dbReference type="ARBA" id="ARBA00022741"/>
    </source>
</evidence>
<evidence type="ECO:0000256" key="4">
    <source>
        <dbReference type="ARBA" id="ARBA00022806"/>
    </source>
</evidence>
<dbReference type="Pfam" id="PF00580">
    <property type="entry name" value="UvrD-helicase"/>
    <property type="match status" value="1"/>
</dbReference>
<evidence type="ECO:0000256" key="3">
    <source>
        <dbReference type="ARBA" id="ARBA00022801"/>
    </source>
</evidence>
<keyword evidence="2 12" id="KW-0547">Nucleotide-binding</keyword>